<accession>A0ABQ9XC27</accession>
<comment type="caution">
    <text evidence="1">The sequence shown here is derived from an EMBL/GenBank/DDBJ whole genome shotgun (WGS) entry which is preliminary data.</text>
</comment>
<keyword evidence="2" id="KW-1185">Reference proteome</keyword>
<evidence type="ECO:0000313" key="2">
    <source>
        <dbReference type="Proteomes" id="UP001281761"/>
    </source>
</evidence>
<evidence type="ECO:0000313" key="1">
    <source>
        <dbReference type="EMBL" id="KAK2947831.1"/>
    </source>
</evidence>
<reference evidence="1 2" key="1">
    <citation type="journal article" date="2022" name="bioRxiv">
        <title>Genomics of Preaxostyla Flagellates Illuminates Evolutionary Transitions and the Path Towards Mitochondrial Loss.</title>
        <authorList>
            <person name="Novak L.V.F."/>
            <person name="Treitli S.C."/>
            <person name="Pyrih J."/>
            <person name="Halakuc P."/>
            <person name="Pipaliya S.V."/>
            <person name="Vacek V."/>
            <person name="Brzon O."/>
            <person name="Soukal P."/>
            <person name="Eme L."/>
            <person name="Dacks J.B."/>
            <person name="Karnkowska A."/>
            <person name="Elias M."/>
            <person name="Hampl V."/>
        </authorList>
    </citation>
    <scope>NUCLEOTIDE SEQUENCE [LARGE SCALE GENOMIC DNA]</scope>
    <source>
        <strain evidence="1">NAU3</strain>
        <tissue evidence="1">Gut</tissue>
    </source>
</reference>
<dbReference type="EMBL" id="JARBJD010000190">
    <property type="protein sequence ID" value="KAK2947831.1"/>
    <property type="molecule type" value="Genomic_DNA"/>
</dbReference>
<sequence>MIQHVILLPPTECEWTVALHPPEEENAMFEHIWGDTLFPFPIKGRLIFSTEQRKKAEVEKRRRRRRASPVALEPCVLSLYVRGELLHGERARNHSAIVHDVLPPKSDKSRVLSVFGCDYQLERSRRVSSISQIRLPGGSPVSTRPSRVFVKYGEYVLI</sequence>
<organism evidence="1 2">
    <name type="scientific">Blattamonas nauphoetae</name>
    <dbReference type="NCBI Taxonomy" id="2049346"/>
    <lineage>
        <taxon>Eukaryota</taxon>
        <taxon>Metamonada</taxon>
        <taxon>Preaxostyla</taxon>
        <taxon>Oxymonadida</taxon>
        <taxon>Blattamonas</taxon>
    </lineage>
</organism>
<name>A0ABQ9XC27_9EUKA</name>
<proteinExistence type="predicted"/>
<gene>
    <name evidence="1" type="ORF">BLNAU_17251</name>
</gene>
<dbReference type="Proteomes" id="UP001281761">
    <property type="component" value="Unassembled WGS sequence"/>
</dbReference>
<protein>
    <submittedName>
        <fullName evidence="1">Uncharacterized protein</fullName>
    </submittedName>
</protein>